<sequence length="242" mass="26635">MANDKGSSCCAPDTEESVSTLDSDVRILLANRVFLYHCLSRAFVFEPDGTLLDAVSDNVVLKEACSLLDGDGDCGVELWGLISDAARARGTLDELCGEYTRLFIGPNTPPVPPWESVFVSKEGLLFQESTLAVREAYRSQGFRAAGYPHEPDDHLATELSFMAALSERTVQAFEEGDVDRCKELLSSQADFLQSHLLVWIREFSDRMNEVDGISSFYPSFASLAALVCERDAEVIGELFAEL</sequence>
<reference evidence="2 3" key="1">
    <citation type="submission" date="2024-04" db="EMBL/GenBank/DDBJ databases">
        <title>Human intestinal bacterial collection.</title>
        <authorList>
            <person name="Pauvert C."/>
            <person name="Hitch T.C.A."/>
            <person name="Clavel T."/>
        </authorList>
    </citation>
    <scope>NUCLEOTIDE SEQUENCE [LARGE SCALE GENOMIC DNA]</scope>
    <source>
        <strain evidence="2 3">CLA-KB-H42</strain>
    </source>
</reference>
<dbReference type="InterPro" id="IPR020945">
    <property type="entry name" value="DMSO/NO3_reduct_chaperone"/>
</dbReference>
<dbReference type="Pfam" id="PF02613">
    <property type="entry name" value="Nitrate_red_del"/>
    <property type="match status" value="1"/>
</dbReference>
<dbReference type="Gene3D" id="1.10.3480.10">
    <property type="entry name" value="TorD-like"/>
    <property type="match status" value="1"/>
</dbReference>
<dbReference type="EMBL" id="JBBNOP010000007">
    <property type="protein sequence ID" value="MEQ3363145.1"/>
    <property type="molecule type" value="Genomic_DNA"/>
</dbReference>
<proteinExistence type="predicted"/>
<dbReference type="PANTHER" id="PTHR34227">
    <property type="entry name" value="CHAPERONE PROTEIN YCDY"/>
    <property type="match status" value="1"/>
</dbReference>
<accession>A0ABV1JDJ0</accession>
<name>A0ABV1JDJ0_9ACTN</name>
<gene>
    <name evidence="2" type="ORF">AAA083_09165</name>
</gene>
<evidence type="ECO:0000313" key="3">
    <source>
        <dbReference type="Proteomes" id="UP001487305"/>
    </source>
</evidence>
<evidence type="ECO:0000256" key="1">
    <source>
        <dbReference type="ARBA" id="ARBA00023186"/>
    </source>
</evidence>
<keyword evidence="1" id="KW-0143">Chaperone</keyword>
<dbReference type="SUPFAM" id="SSF89155">
    <property type="entry name" value="TorD-like"/>
    <property type="match status" value="1"/>
</dbReference>
<dbReference type="RefSeq" id="WP_102374311.1">
    <property type="nucleotide sequence ID" value="NZ_JBBNOP010000007.1"/>
</dbReference>
<keyword evidence="3" id="KW-1185">Reference proteome</keyword>
<protein>
    <submittedName>
        <fullName evidence="2">Molecular chaperone TorD family protein</fullName>
    </submittedName>
</protein>
<organism evidence="2 3">
    <name type="scientific">Raoultibacter massiliensis</name>
    <dbReference type="NCBI Taxonomy" id="1852371"/>
    <lineage>
        <taxon>Bacteria</taxon>
        <taxon>Bacillati</taxon>
        <taxon>Actinomycetota</taxon>
        <taxon>Coriobacteriia</taxon>
        <taxon>Eggerthellales</taxon>
        <taxon>Eggerthellaceae</taxon>
        <taxon>Raoultibacter</taxon>
    </lineage>
</organism>
<dbReference type="PANTHER" id="PTHR34227:SF1">
    <property type="entry name" value="DIMETHYL SULFOXIDE REDUCTASE CHAPERONE-RELATED"/>
    <property type="match status" value="1"/>
</dbReference>
<dbReference type="InterPro" id="IPR036411">
    <property type="entry name" value="TorD-like_sf"/>
</dbReference>
<dbReference type="InterPro" id="IPR050289">
    <property type="entry name" value="TorD/DmsD_chaperones"/>
</dbReference>
<dbReference type="Proteomes" id="UP001487305">
    <property type="component" value="Unassembled WGS sequence"/>
</dbReference>
<evidence type="ECO:0000313" key="2">
    <source>
        <dbReference type="EMBL" id="MEQ3363145.1"/>
    </source>
</evidence>
<comment type="caution">
    <text evidence="2">The sequence shown here is derived from an EMBL/GenBank/DDBJ whole genome shotgun (WGS) entry which is preliminary data.</text>
</comment>